<evidence type="ECO:0000256" key="1">
    <source>
        <dbReference type="ARBA" id="ARBA00011079"/>
    </source>
</evidence>
<evidence type="ECO:0000256" key="3">
    <source>
        <dbReference type="ARBA" id="ARBA00022729"/>
    </source>
</evidence>
<keyword evidence="4" id="KW-0378">Hydrolase</keyword>
<evidence type="ECO:0000256" key="4">
    <source>
        <dbReference type="ARBA" id="ARBA00022801"/>
    </source>
</evidence>
<evidence type="ECO:0000256" key="5">
    <source>
        <dbReference type="ARBA" id="ARBA00023180"/>
    </source>
</evidence>
<feature type="chain" id="PRO_5041417415" evidence="7">
    <location>
        <begin position="24"/>
        <end position="555"/>
    </location>
</feature>
<gene>
    <name evidence="8" type="ORF">NLU13_5114</name>
</gene>
<organism evidence="8 9">
    <name type="scientific">Sarocladium strictum</name>
    <name type="common">Black bundle disease fungus</name>
    <name type="synonym">Acremonium strictum</name>
    <dbReference type="NCBI Taxonomy" id="5046"/>
    <lineage>
        <taxon>Eukaryota</taxon>
        <taxon>Fungi</taxon>
        <taxon>Dikarya</taxon>
        <taxon>Ascomycota</taxon>
        <taxon>Pezizomycotina</taxon>
        <taxon>Sordariomycetes</taxon>
        <taxon>Hypocreomycetidae</taxon>
        <taxon>Hypocreales</taxon>
        <taxon>Sarocladiaceae</taxon>
        <taxon>Sarocladium</taxon>
    </lineage>
</organism>
<comment type="caution">
    <text evidence="8">The sequence shown here is derived from an EMBL/GenBank/DDBJ whole genome shotgun (WGS) entry which is preliminary data.</text>
</comment>
<evidence type="ECO:0000256" key="2">
    <source>
        <dbReference type="ARBA" id="ARBA00022670"/>
    </source>
</evidence>
<dbReference type="FunFam" id="3.40.50.1820:FF:000251">
    <property type="entry name" value="Extracelular serine carboxypeptidase, putative"/>
    <property type="match status" value="1"/>
</dbReference>
<keyword evidence="3 7" id="KW-0732">Signal</keyword>
<dbReference type="Gene3D" id="3.40.50.1820">
    <property type="entry name" value="alpha/beta hydrolase"/>
    <property type="match status" value="2"/>
</dbReference>
<keyword evidence="2" id="KW-0645">Protease</keyword>
<comment type="similarity">
    <text evidence="1">Belongs to the peptidase S28 family.</text>
</comment>
<evidence type="ECO:0000313" key="9">
    <source>
        <dbReference type="Proteomes" id="UP001175261"/>
    </source>
</evidence>
<evidence type="ECO:0000313" key="8">
    <source>
        <dbReference type="EMBL" id="KAK0388871.1"/>
    </source>
</evidence>
<dbReference type="EMBL" id="JAPDFR010000003">
    <property type="protein sequence ID" value="KAK0388871.1"/>
    <property type="molecule type" value="Genomic_DNA"/>
</dbReference>
<dbReference type="SUPFAM" id="SSF53474">
    <property type="entry name" value="alpha/beta-Hydrolases"/>
    <property type="match status" value="1"/>
</dbReference>
<dbReference type="Pfam" id="PF05577">
    <property type="entry name" value="Peptidase_S28"/>
    <property type="match status" value="2"/>
</dbReference>
<dbReference type="Proteomes" id="UP001175261">
    <property type="component" value="Unassembled WGS sequence"/>
</dbReference>
<dbReference type="InterPro" id="IPR008758">
    <property type="entry name" value="Peptidase_S28"/>
</dbReference>
<dbReference type="AlphaFoldDB" id="A0AA39GKV4"/>
<name>A0AA39GKV4_SARSR</name>
<feature type="region of interest" description="Disordered" evidence="6">
    <location>
        <begin position="536"/>
        <end position="555"/>
    </location>
</feature>
<feature type="signal peptide" evidence="7">
    <location>
        <begin position="1"/>
        <end position="23"/>
    </location>
</feature>
<dbReference type="GO" id="GO:0006508">
    <property type="term" value="P:proteolysis"/>
    <property type="evidence" value="ECO:0007669"/>
    <property type="project" value="UniProtKB-KW"/>
</dbReference>
<accession>A0AA39GKV4</accession>
<proteinExistence type="inferred from homology"/>
<evidence type="ECO:0000256" key="7">
    <source>
        <dbReference type="SAM" id="SignalP"/>
    </source>
</evidence>
<sequence>MAPGSLLRFALGAFATLLPTTTASSHVHPMFRVPLDAPISPHPSYNFSIPVDHFHNDSRYEPHSYQTFTNRYWINDDHYKPGGPVILYAAGEVSGDARIPTLEDGIVDILARNLNGLGVVLEHRYYGFSYPVQNLTTENMRFLSTEQAMADMAYFAQNVVYPGHEDQNLTASDVPYILWGGSYAGAFVAIARKIYPDIFWGAISSSGVTAVVEDWWEYFEAARLYAPGDCAPNHQRLVHIVDNILMGSDESKKATLKKTFGLENLNDPNFGYAVARGIYGFQSVVWDPAVNDEDFSLYCGALISNAILYPNVRHLGDLASKIIEWGGYEADDATTTQFLNFLGYVQTAFAREMAKEKVPNVASLMGKREKDTSDTDIPQGMLRPWLYQTCTQWAYFVTGSGTPKDQLAMISRLVDYDYATAACRDFFNITTPPDTESINRLGGFNFSFPRVALIDGEADPWRQATPHAIGLNEERQSTAEEPFILIKGGALHHWDSYGLAKDAFGPELPPTEVKKVQSEEVEFVKGWLKVWESEKGKGNKVAYEDEPHDEVPLEL</sequence>
<dbReference type="GO" id="GO:0070008">
    <property type="term" value="F:serine-type exopeptidase activity"/>
    <property type="evidence" value="ECO:0007669"/>
    <property type="project" value="InterPro"/>
</dbReference>
<keyword evidence="5" id="KW-0325">Glycoprotein</keyword>
<dbReference type="PANTHER" id="PTHR11010">
    <property type="entry name" value="PROTEASE S28 PRO-X CARBOXYPEPTIDASE-RELATED"/>
    <property type="match status" value="1"/>
</dbReference>
<evidence type="ECO:0000256" key="6">
    <source>
        <dbReference type="SAM" id="MobiDB-lite"/>
    </source>
</evidence>
<keyword evidence="9" id="KW-1185">Reference proteome</keyword>
<dbReference type="GO" id="GO:0008239">
    <property type="term" value="F:dipeptidyl-peptidase activity"/>
    <property type="evidence" value="ECO:0007669"/>
    <property type="project" value="TreeGrafter"/>
</dbReference>
<dbReference type="InterPro" id="IPR029058">
    <property type="entry name" value="AB_hydrolase_fold"/>
</dbReference>
<dbReference type="PANTHER" id="PTHR11010:SF117">
    <property type="entry name" value="SERINE PROTEASE 16"/>
    <property type="match status" value="1"/>
</dbReference>
<reference evidence="8" key="1">
    <citation type="submission" date="2022-10" db="EMBL/GenBank/DDBJ databases">
        <title>Determination and structural analysis of whole genome sequence of Sarocladium strictum F4-1.</title>
        <authorList>
            <person name="Hu L."/>
            <person name="Jiang Y."/>
        </authorList>
    </citation>
    <scope>NUCLEOTIDE SEQUENCE</scope>
    <source>
        <strain evidence="8">F4-1</strain>
    </source>
</reference>
<protein>
    <submittedName>
        <fullName evidence="8">Uncharacterized protein</fullName>
    </submittedName>
</protein>